<reference evidence="1 2" key="1">
    <citation type="submission" date="2017-01" db="EMBL/GenBank/DDBJ databases">
        <title>Bacillus phylogenomics.</title>
        <authorList>
            <person name="Dunlap C."/>
        </authorList>
    </citation>
    <scope>NUCLEOTIDE SEQUENCE [LARGE SCALE GENOMIC DNA]</scope>
    <source>
        <strain evidence="1 2">NRRL B-41282</strain>
    </source>
</reference>
<protein>
    <submittedName>
        <fullName evidence="1">SAM-dependent methyltransferase</fullName>
    </submittedName>
</protein>
<keyword evidence="1" id="KW-0808">Transferase</keyword>
<dbReference type="RefSeq" id="WP_076761895.1">
    <property type="nucleotide sequence ID" value="NZ_CP133085.1"/>
</dbReference>
<dbReference type="OrthoDB" id="5881184at2"/>
<evidence type="ECO:0000313" key="2">
    <source>
        <dbReference type="Proteomes" id="UP000187367"/>
    </source>
</evidence>
<keyword evidence="1" id="KW-0489">Methyltransferase</keyword>
<keyword evidence="2" id="KW-1185">Reference proteome</keyword>
<dbReference type="Proteomes" id="UP000187367">
    <property type="component" value="Unassembled WGS sequence"/>
</dbReference>
<dbReference type="PANTHER" id="PTHR38451:SF1">
    <property type="entry name" value="TRNA (ADENINE(22)-N(1))-METHYLTRANSFERASE"/>
    <property type="match status" value="1"/>
</dbReference>
<sequence length="238" mass="26758">MNELKLSKRLETVAKYIPEHAVLADIGSDHAYLPCYALLNGLAKRAIAGEITDGPFNSAKNQVERLELSELISVRKGDGLEVVKCGEADAITIAGMGGALIADILEKGKDKLEGVRRLILQPNIHAYHIREWLYKENYELLDEEILEEDGKFYEVLAASPGDKDRPYKGIDFEIGMLTGPFLSKEKNAVFIKKWSRELHHLEGIYRGLENAAPSAENQQKQEDILKRMKQLKEVLDRG</sequence>
<dbReference type="InterPro" id="IPR006901">
    <property type="entry name" value="TrmK"/>
</dbReference>
<accession>A0A1R1QS35</accession>
<evidence type="ECO:0000313" key="1">
    <source>
        <dbReference type="EMBL" id="OMI07469.1"/>
    </source>
</evidence>
<organism evidence="1 2">
    <name type="scientific">Bacillus swezeyi</name>
    <dbReference type="NCBI Taxonomy" id="1925020"/>
    <lineage>
        <taxon>Bacteria</taxon>
        <taxon>Bacillati</taxon>
        <taxon>Bacillota</taxon>
        <taxon>Bacilli</taxon>
        <taxon>Bacillales</taxon>
        <taxon>Bacillaceae</taxon>
        <taxon>Bacillus</taxon>
    </lineage>
</organism>
<proteinExistence type="predicted"/>
<dbReference type="PANTHER" id="PTHR38451">
    <property type="entry name" value="TRNA (ADENINE(22)-N(1))-METHYLTRANSFERASE"/>
    <property type="match status" value="1"/>
</dbReference>
<dbReference type="PIRSF" id="PIRSF018637">
    <property type="entry name" value="TrmK"/>
    <property type="match status" value="1"/>
</dbReference>
<dbReference type="Pfam" id="PF04816">
    <property type="entry name" value="TrmK"/>
    <property type="match status" value="1"/>
</dbReference>
<dbReference type="InterPro" id="IPR029063">
    <property type="entry name" value="SAM-dependent_MTases_sf"/>
</dbReference>
<dbReference type="GeneID" id="92790649"/>
<gene>
    <name evidence="1" type="ORF">BW143_06110</name>
</gene>
<dbReference type="GO" id="GO:0160105">
    <property type="term" value="F:tRNA (adenine(22)-N1)-methyltransferase activity"/>
    <property type="evidence" value="ECO:0007669"/>
    <property type="project" value="InterPro"/>
</dbReference>
<dbReference type="SUPFAM" id="SSF53335">
    <property type="entry name" value="S-adenosyl-L-methionine-dependent methyltransferases"/>
    <property type="match status" value="1"/>
</dbReference>
<dbReference type="AlphaFoldDB" id="A0A1R1QS35"/>
<name>A0A1R1QS35_9BACI</name>
<accession>A0A1R1RUC9</accession>
<dbReference type="Gene3D" id="1.10.287.1890">
    <property type="match status" value="1"/>
</dbReference>
<dbReference type="GO" id="GO:0032259">
    <property type="term" value="P:methylation"/>
    <property type="evidence" value="ECO:0007669"/>
    <property type="project" value="UniProtKB-KW"/>
</dbReference>
<comment type="caution">
    <text evidence="1">The sequence shown here is derived from an EMBL/GenBank/DDBJ whole genome shotgun (WGS) entry which is preliminary data.</text>
</comment>
<dbReference type="EMBL" id="MTJL01000010">
    <property type="protein sequence ID" value="OMI07469.1"/>
    <property type="molecule type" value="Genomic_DNA"/>
</dbReference>
<dbReference type="Gene3D" id="3.40.50.150">
    <property type="entry name" value="Vaccinia Virus protein VP39"/>
    <property type="match status" value="1"/>
</dbReference>